<sequence length="686" mass="77486">MQESGKTYRYAWKHTTAFNPTATTPSINQSFLRFSEGKDMTTDSPLFLEQPRFVERKETKKFGSGRKLNGQNLSCKPFKPLKFEFHEDGEEHAYVLSEDPSDSNCQTFDDTGVVTTPTDDKSFCIPLPTDRISRSNSAVDLSKLGQGFHSDSHLDLSRHEFPDEILEEEEVVDDHEYYTADIQRKAPIELLPVEILDQIIGQLAIETPTNGYTPRNKDLASMLLVSRTMHSATLSTLYAQVSFPHSSVFAKFLAHIVNYPQLGELVRRLDFSYFTSIGLGRTKKMNHEIQRLTATTLTRCLNHTPRLREFLSSEALDEDMNEDVLRKLFCDMQMLEAVDFCAAATQVFVNAIQKVISPENPQLPEVLRLKRVGFHECTTLPASFFGVLLPRLSFVTHLDLTHTNVTDAILQTIPHTARITHLSLSNCIRLKGANVVDLLLTHPAFKNLIYLNLLYDTSKYRLLHVDDVNTLLDNIPKSLKSLNISGAKIRSHHVPQLRALAKQLEELSIGFADLTMDEVNMIVAPGYGDEPGCNAGIGTNFRSLFCKKEENFDGMALHNLRYLDLTGIADVNHGSLLFTQSSPLLLPRTWPLRVIELSERVHESLQAKSQGAAKLGWETQSAKSRRCWFIRTGGGTMPGWQKVERSLREKCDQRDWKMGAYNWGSRKIGMAKGEVVGIYGYYSYAK</sequence>
<organism evidence="1 2">
    <name type="scientific">Ascobolus immersus RN42</name>
    <dbReference type="NCBI Taxonomy" id="1160509"/>
    <lineage>
        <taxon>Eukaryota</taxon>
        <taxon>Fungi</taxon>
        <taxon>Dikarya</taxon>
        <taxon>Ascomycota</taxon>
        <taxon>Pezizomycotina</taxon>
        <taxon>Pezizomycetes</taxon>
        <taxon>Pezizales</taxon>
        <taxon>Ascobolaceae</taxon>
        <taxon>Ascobolus</taxon>
    </lineage>
</organism>
<dbReference type="Gene3D" id="3.80.10.10">
    <property type="entry name" value="Ribonuclease Inhibitor"/>
    <property type="match status" value="1"/>
</dbReference>
<dbReference type="STRING" id="1160509.A0A3N4HXE2"/>
<evidence type="ECO:0000313" key="1">
    <source>
        <dbReference type="EMBL" id="RPA77837.1"/>
    </source>
</evidence>
<accession>A0A3N4HXE2</accession>
<dbReference type="EMBL" id="ML119720">
    <property type="protein sequence ID" value="RPA77837.1"/>
    <property type="molecule type" value="Genomic_DNA"/>
</dbReference>
<evidence type="ECO:0000313" key="2">
    <source>
        <dbReference type="Proteomes" id="UP000275078"/>
    </source>
</evidence>
<dbReference type="OrthoDB" id="9994419at2759"/>
<reference evidence="1 2" key="1">
    <citation type="journal article" date="2018" name="Nat. Ecol. Evol.">
        <title>Pezizomycetes genomes reveal the molecular basis of ectomycorrhizal truffle lifestyle.</title>
        <authorList>
            <person name="Murat C."/>
            <person name="Payen T."/>
            <person name="Noel B."/>
            <person name="Kuo A."/>
            <person name="Morin E."/>
            <person name="Chen J."/>
            <person name="Kohler A."/>
            <person name="Krizsan K."/>
            <person name="Balestrini R."/>
            <person name="Da Silva C."/>
            <person name="Montanini B."/>
            <person name="Hainaut M."/>
            <person name="Levati E."/>
            <person name="Barry K.W."/>
            <person name="Belfiori B."/>
            <person name="Cichocki N."/>
            <person name="Clum A."/>
            <person name="Dockter R.B."/>
            <person name="Fauchery L."/>
            <person name="Guy J."/>
            <person name="Iotti M."/>
            <person name="Le Tacon F."/>
            <person name="Lindquist E.A."/>
            <person name="Lipzen A."/>
            <person name="Malagnac F."/>
            <person name="Mello A."/>
            <person name="Molinier V."/>
            <person name="Miyauchi S."/>
            <person name="Poulain J."/>
            <person name="Riccioni C."/>
            <person name="Rubini A."/>
            <person name="Sitrit Y."/>
            <person name="Splivallo R."/>
            <person name="Traeger S."/>
            <person name="Wang M."/>
            <person name="Zifcakova L."/>
            <person name="Wipf D."/>
            <person name="Zambonelli A."/>
            <person name="Paolocci F."/>
            <person name="Nowrousian M."/>
            <person name="Ottonello S."/>
            <person name="Baldrian P."/>
            <person name="Spatafora J.W."/>
            <person name="Henrissat B."/>
            <person name="Nagy L.G."/>
            <person name="Aury J.M."/>
            <person name="Wincker P."/>
            <person name="Grigoriev I.V."/>
            <person name="Bonfante P."/>
            <person name="Martin F.M."/>
        </authorList>
    </citation>
    <scope>NUCLEOTIDE SEQUENCE [LARGE SCALE GENOMIC DNA]</scope>
    <source>
        <strain evidence="1 2">RN42</strain>
    </source>
</reference>
<dbReference type="Proteomes" id="UP000275078">
    <property type="component" value="Unassembled WGS sequence"/>
</dbReference>
<name>A0A3N4HXE2_ASCIM</name>
<dbReference type="AlphaFoldDB" id="A0A3N4HXE2"/>
<dbReference type="SUPFAM" id="SSF52047">
    <property type="entry name" value="RNI-like"/>
    <property type="match status" value="1"/>
</dbReference>
<keyword evidence="2" id="KW-1185">Reference proteome</keyword>
<dbReference type="InterPro" id="IPR032675">
    <property type="entry name" value="LRR_dom_sf"/>
</dbReference>
<proteinExistence type="predicted"/>
<protein>
    <recommendedName>
        <fullName evidence="3">RNI-like protein</fullName>
    </recommendedName>
</protein>
<gene>
    <name evidence="1" type="ORF">BJ508DRAFT_329847</name>
</gene>
<evidence type="ECO:0008006" key="3">
    <source>
        <dbReference type="Google" id="ProtNLM"/>
    </source>
</evidence>